<keyword evidence="1" id="KW-0472">Membrane</keyword>
<dbReference type="STRING" id="1131731.BAZO_08566"/>
<feature type="transmembrane region" description="Helical" evidence="1">
    <location>
        <begin position="20"/>
        <end position="38"/>
    </location>
</feature>
<accession>K6DGX6</accession>
<proteinExistence type="predicted"/>
<dbReference type="PIRSF" id="PIRSF021383">
    <property type="entry name" value="YunB"/>
    <property type="match status" value="1"/>
</dbReference>
<keyword evidence="1" id="KW-0812">Transmembrane</keyword>
<dbReference type="EMBL" id="AJLR01000046">
    <property type="protein sequence ID" value="EKN67529.1"/>
    <property type="molecule type" value="Genomic_DNA"/>
</dbReference>
<keyword evidence="1" id="KW-1133">Transmembrane helix</keyword>
<name>K6DGX6_SCHAZ</name>
<evidence type="ECO:0000256" key="1">
    <source>
        <dbReference type="SAM" id="Phobius"/>
    </source>
</evidence>
<dbReference type="PATRIC" id="fig|1131731.3.peg.1791"/>
<dbReference type="RefSeq" id="WP_003330984.1">
    <property type="nucleotide sequence ID" value="NZ_AJLR01000046.1"/>
</dbReference>
<dbReference type="Pfam" id="PF09560">
    <property type="entry name" value="Spore_YunB"/>
    <property type="match status" value="1"/>
</dbReference>
<evidence type="ECO:0000313" key="2">
    <source>
        <dbReference type="EMBL" id="EKN67529.1"/>
    </source>
</evidence>
<dbReference type="Proteomes" id="UP000006315">
    <property type="component" value="Unassembled WGS sequence"/>
</dbReference>
<gene>
    <name evidence="2" type="ORF">BAZO_08566</name>
</gene>
<evidence type="ECO:0000313" key="3">
    <source>
        <dbReference type="Proteomes" id="UP000006315"/>
    </source>
</evidence>
<sequence>MAKFRRRFPRRGPLPTKTVFIITFVIFTLFTFQGLWIINKGIEPTLMSIAESKAEQFATLAINEALREKIAESDKQIEDLVIIEKSEDGRVSTIGWDTAQIRNFLWESTQVVQDYLHAIERGEIPPSRLTGEHITMDQKGIIAEIPLGQATGNVLLANLGPKIPVRFSMVGEVNTDVKNEMTEYGINNVLIKLFVNVIVKIQVIIPFKSNMITVSTNIPIDIRNINGEVPYFYNSGEGGEPSIEAPLP</sequence>
<reference evidence="2 3" key="1">
    <citation type="journal article" date="2012" name="Front. Microbiol.">
        <title>Redundancy and modularity in membrane-associated dissimilatory nitrate reduction in Bacillus.</title>
        <authorList>
            <person name="Heylen K."/>
            <person name="Keltjens J."/>
        </authorList>
    </citation>
    <scope>NUCLEOTIDE SEQUENCE [LARGE SCALE GENOMIC DNA]</scope>
    <source>
        <strain evidence="2 3">LMG 9581</strain>
    </source>
</reference>
<protein>
    <submittedName>
        <fullName evidence="2">Sporulation protein YunB</fullName>
    </submittedName>
</protein>
<dbReference type="InterPro" id="IPR014197">
    <property type="entry name" value="Sporulation_prot_YunB"/>
</dbReference>
<organism evidence="2 3">
    <name type="scientific">Schinkia azotoformans LMG 9581</name>
    <dbReference type="NCBI Taxonomy" id="1131731"/>
    <lineage>
        <taxon>Bacteria</taxon>
        <taxon>Bacillati</taxon>
        <taxon>Bacillota</taxon>
        <taxon>Bacilli</taxon>
        <taxon>Bacillales</taxon>
        <taxon>Bacillaceae</taxon>
        <taxon>Calidifontibacillus/Schinkia group</taxon>
        <taxon>Schinkia</taxon>
    </lineage>
</organism>
<dbReference type="AlphaFoldDB" id="K6DGX6"/>
<keyword evidence="3" id="KW-1185">Reference proteome</keyword>
<dbReference type="GeneID" id="89468884"/>
<dbReference type="NCBIfam" id="TIGR02832">
    <property type="entry name" value="spo_yunB"/>
    <property type="match status" value="1"/>
</dbReference>
<comment type="caution">
    <text evidence="2">The sequence shown here is derived from an EMBL/GenBank/DDBJ whole genome shotgun (WGS) entry which is preliminary data.</text>
</comment>